<feature type="domain" description="DDH" evidence="1">
    <location>
        <begin position="116"/>
        <end position="251"/>
    </location>
</feature>
<dbReference type="InterPro" id="IPR051673">
    <property type="entry name" value="SSDNA_exonuclease_RecJ"/>
</dbReference>
<dbReference type="GO" id="GO:0004527">
    <property type="term" value="F:exonuclease activity"/>
    <property type="evidence" value="ECO:0007669"/>
    <property type="project" value="UniProtKB-KW"/>
</dbReference>
<proteinExistence type="predicted"/>
<organism evidence="2 3">
    <name type="scientific">Teratosphaeria nubilosa</name>
    <dbReference type="NCBI Taxonomy" id="161662"/>
    <lineage>
        <taxon>Eukaryota</taxon>
        <taxon>Fungi</taxon>
        <taxon>Dikarya</taxon>
        <taxon>Ascomycota</taxon>
        <taxon>Pezizomycotina</taxon>
        <taxon>Dothideomycetes</taxon>
        <taxon>Dothideomycetidae</taxon>
        <taxon>Mycosphaerellales</taxon>
        <taxon>Teratosphaeriaceae</taxon>
        <taxon>Teratosphaeria</taxon>
    </lineage>
</organism>
<sequence length="423" mass="46715">MLAIRGPRVATVDWRTHTLIAETPLRLTGKPSFHLLGLPNIRPLSGTSLLAMKRKEAPTKASKSSARKARPEVLEYHLAPSVHEADGSIQWPAPSFQINRAREIIRQCAAAGKTTLVVPDKDADGLSAGAILRHTLILLGLREDLIKVHLLSKGTTVHSEDERSKMAAHEPSFVFVIDHGSRASPALVRDTVATLIIDHHHATERDFPAGSEHVSACESPPVATSALLTYEICEPLHDDVRDKCAWLCVVGTHGDLGNTIKWEEPFPDMKDVLKKHSKKVLNDVVSLVNAPRRTAKYDVLSAWTALCDTSEPRSILDDKRLKSARAEINEEVERVTHTAPKFSRDGKIAVFRISSKAQVHPVIATRWAGHLNSKALEVVMVANSGYLPGKVRKCWFVGRGERRPGHRHSLFASCNHCSIMAYR</sequence>
<dbReference type="InterPro" id="IPR038763">
    <property type="entry name" value="DHH_sf"/>
</dbReference>
<dbReference type="PANTHER" id="PTHR30255:SF2">
    <property type="entry name" value="SINGLE-STRANDED-DNA-SPECIFIC EXONUCLEASE RECJ"/>
    <property type="match status" value="1"/>
</dbReference>
<dbReference type="EMBL" id="ML995821">
    <property type="protein sequence ID" value="KAF2771152.1"/>
    <property type="molecule type" value="Genomic_DNA"/>
</dbReference>
<gene>
    <name evidence="2" type="ORF">EJ03DRAFT_325954</name>
</gene>
<dbReference type="Gene3D" id="3.90.1640.30">
    <property type="match status" value="1"/>
</dbReference>
<dbReference type="OrthoDB" id="284473at2759"/>
<dbReference type="AlphaFoldDB" id="A0A6G1LEX9"/>
<keyword evidence="3" id="KW-1185">Reference proteome</keyword>
<evidence type="ECO:0000313" key="3">
    <source>
        <dbReference type="Proteomes" id="UP000799436"/>
    </source>
</evidence>
<evidence type="ECO:0000259" key="1">
    <source>
        <dbReference type="Pfam" id="PF01368"/>
    </source>
</evidence>
<protein>
    <submittedName>
        <fullName evidence="2">DHH phosphoesterase</fullName>
    </submittedName>
</protein>
<dbReference type="PANTHER" id="PTHR30255">
    <property type="entry name" value="SINGLE-STRANDED-DNA-SPECIFIC EXONUCLEASE RECJ"/>
    <property type="match status" value="1"/>
</dbReference>
<name>A0A6G1LEX9_9PEZI</name>
<dbReference type="SUPFAM" id="SSF64182">
    <property type="entry name" value="DHH phosphoesterases"/>
    <property type="match status" value="1"/>
</dbReference>
<evidence type="ECO:0000313" key="2">
    <source>
        <dbReference type="EMBL" id="KAF2771152.1"/>
    </source>
</evidence>
<reference evidence="2" key="1">
    <citation type="journal article" date="2020" name="Stud. Mycol.">
        <title>101 Dothideomycetes genomes: a test case for predicting lifestyles and emergence of pathogens.</title>
        <authorList>
            <person name="Haridas S."/>
            <person name="Albert R."/>
            <person name="Binder M."/>
            <person name="Bloem J."/>
            <person name="Labutti K."/>
            <person name="Salamov A."/>
            <person name="Andreopoulos B."/>
            <person name="Baker S."/>
            <person name="Barry K."/>
            <person name="Bills G."/>
            <person name="Bluhm B."/>
            <person name="Cannon C."/>
            <person name="Castanera R."/>
            <person name="Culley D."/>
            <person name="Daum C."/>
            <person name="Ezra D."/>
            <person name="Gonzalez J."/>
            <person name="Henrissat B."/>
            <person name="Kuo A."/>
            <person name="Liang C."/>
            <person name="Lipzen A."/>
            <person name="Lutzoni F."/>
            <person name="Magnuson J."/>
            <person name="Mondo S."/>
            <person name="Nolan M."/>
            <person name="Ohm R."/>
            <person name="Pangilinan J."/>
            <person name="Park H.-J."/>
            <person name="Ramirez L."/>
            <person name="Alfaro M."/>
            <person name="Sun H."/>
            <person name="Tritt A."/>
            <person name="Yoshinaga Y."/>
            <person name="Zwiers L.-H."/>
            <person name="Turgeon B."/>
            <person name="Goodwin S."/>
            <person name="Spatafora J."/>
            <person name="Crous P."/>
            <person name="Grigoriev I."/>
        </authorList>
    </citation>
    <scope>NUCLEOTIDE SEQUENCE</scope>
    <source>
        <strain evidence="2">CBS 116005</strain>
    </source>
</reference>
<dbReference type="Proteomes" id="UP000799436">
    <property type="component" value="Unassembled WGS sequence"/>
</dbReference>
<accession>A0A6G1LEX9</accession>
<dbReference type="Pfam" id="PF01368">
    <property type="entry name" value="DHH"/>
    <property type="match status" value="1"/>
</dbReference>
<dbReference type="InterPro" id="IPR001667">
    <property type="entry name" value="DDH_dom"/>
</dbReference>